<evidence type="ECO:0008006" key="7">
    <source>
        <dbReference type="Google" id="ProtNLM"/>
    </source>
</evidence>
<evidence type="ECO:0000256" key="3">
    <source>
        <dbReference type="ARBA" id="ARBA00022723"/>
    </source>
</evidence>
<dbReference type="InterPro" id="IPR002401">
    <property type="entry name" value="Cyt_P450_E_grp-I"/>
</dbReference>
<organism evidence="5 6">
    <name type="scientific">Monosporascus cannonballus</name>
    <dbReference type="NCBI Taxonomy" id="155416"/>
    <lineage>
        <taxon>Eukaryota</taxon>
        <taxon>Fungi</taxon>
        <taxon>Dikarya</taxon>
        <taxon>Ascomycota</taxon>
        <taxon>Pezizomycotina</taxon>
        <taxon>Sordariomycetes</taxon>
        <taxon>Xylariomycetidae</taxon>
        <taxon>Xylariales</taxon>
        <taxon>Xylariales incertae sedis</taxon>
        <taxon>Monosporascus</taxon>
    </lineage>
</organism>
<dbReference type="EMBL" id="QJNS01000703">
    <property type="protein sequence ID" value="RYO75464.1"/>
    <property type="molecule type" value="Genomic_DNA"/>
</dbReference>
<dbReference type="SUPFAM" id="SSF48264">
    <property type="entry name" value="Cytochrome P450"/>
    <property type="match status" value="1"/>
</dbReference>
<evidence type="ECO:0000256" key="2">
    <source>
        <dbReference type="ARBA" id="ARBA00022617"/>
    </source>
</evidence>
<comment type="caution">
    <text evidence="5">The sequence shown here is derived from an EMBL/GenBank/DDBJ whole genome shotgun (WGS) entry which is preliminary data.</text>
</comment>
<dbReference type="Pfam" id="PF00067">
    <property type="entry name" value="p450"/>
    <property type="match status" value="1"/>
</dbReference>
<evidence type="ECO:0000313" key="6">
    <source>
        <dbReference type="Proteomes" id="UP000294003"/>
    </source>
</evidence>
<evidence type="ECO:0000256" key="1">
    <source>
        <dbReference type="ARBA" id="ARBA00010617"/>
    </source>
</evidence>
<dbReference type="InterPro" id="IPR001128">
    <property type="entry name" value="Cyt_P450"/>
</dbReference>
<evidence type="ECO:0000256" key="4">
    <source>
        <dbReference type="ARBA" id="ARBA00023004"/>
    </source>
</evidence>
<protein>
    <recommendedName>
        <fullName evidence="7">Cytochrome P450</fullName>
    </recommendedName>
</protein>
<proteinExistence type="inferred from homology"/>
<dbReference type="PRINTS" id="PR00463">
    <property type="entry name" value="EP450I"/>
</dbReference>
<dbReference type="InterPro" id="IPR050121">
    <property type="entry name" value="Cytochrome_P450_monoxygenase"/>
</dbReference>
<sequence length="359" mass="40243">MPNFVGDQKTHAFAGILPNAHPSLETFDPRFKKNRELVKDLMAPSFLDTRCPTGLGGSKSHIGRQLASLESVAASGSCVNPADNLEQPVAFPTSQASDELKALRVDEQSLWLAFYMPSPRIYHFLNKLRPSVGFATRMTRSALDYIVQREIKAAKEAGRPPMFDDPRIRDELYTYLLAGHDTIAGTLTWAVRRLSAYPDIQKRVRLDLRQTYSELDAFIEEILRHDSPIPTTALTARKDTLILGHPIPKNTYLFLNLTGPSFTAPAIAEARRSKTSKLGKGARTSWDNSQPDAFNPERWLKRDDDRRVSFDPSSGPMLAFSAGPREFDPVSEELNLFWDVDEFIVTMPKKCFVKVSAAT</sequence>
<keyword evidence="6" id="KW-1185">Reference proteome</keyword>
<name>A0ABY0GS75_9PEZI</name>
<evidence type="ECO:0000313" key="5">
    <source>
        <dbReference type="EMBL" id="RYO75464.1"/>
    </source>
</evidence>
<dbReference type="Proteomes" id="UP000294003">
    <property type="component" value="Unassembled WGS sequence"/>
</dbReference>
<gene>
    <name evidence="5" type="ORF">DL762_010002</name>
</gene>
<dbReference type="Gene3D" id="1.10.630.10">
    <property type="entry name" value="Cytochrome P450"/>
    <property type="match status" value="1"/>
</dbReference>
<dbReference type="PANTHER" id="PTHR24305">
    <property type="entry name" value="CYTOCHROME P450"/>
    <property type="match status" value="1"/>
</dbReference>
<keyword evidence="3" id="KW-0479">Metal-binding</keyword>
<dbReference type="PANTHER" id="PTHR24305:SF166">
    <property type="entry name" value="CYTOCHROME P450 12A4, MITOCHONDRIAL-RELATED"/>
    <property type="match status" value="1"/>
</dbReference>
<keyword evidence="2" id="KW-0349">Heme</keyword>
<dbReference type="InterPro" id="IPR036396">
    <property type="entry name" value="Cyt_P450_sf"/>
</dbReference>
<comment type="similarity">
    <text evidence="1">Belongs to the cytochrome P450 family.</text>
</comment>
<reference evidence="5 6" key="1">
    <citation type="submission" date="2018-06" db="EMBL/GenBank/DDBJ databases">
        <title>Complete Genomes of Monosporascus.</title>
        <authorList>
            <person name="Robinson A.J."/>
            <person name="Natvig D.O."/>
        </authorList>
    </citation>
    <scope>NUCLEOTIDE SEQUENCE [LARGE SCALE GENOMIC DNA]</scope>
    <source>
        <strain evidence="5 6">CBS 609.92</strain>
    </source>
</reference>
<accession>A0ABY0GS75</accession>
<keyword evidence="4" id="KW-0408">Iron</keyword>